<dbReference type="PROSITE" id="PS50931">
    <property type="entry name" value="HTH_LYSR"/>
    <property type="match status" value="1"/>
</dbReference>
<feature type="domain" description="HTH lysR-type" evidence="6">
    <location>
        <begin position="4"/>
        <end position="61"/>
    </location>
</feature>
<evidence type="ECO:0000256" key="5">
    <source>
        <dbReference type="ARBA" id="ARBA00023163"/>
    </source>
</evidence>
<dbReference type="InterPro" id="IPR005119">
    <property type="entry name" value="LysR_subst-bd"/>
</dbReference>
<keyword evidence="5" id="KW-0804">Transcription</keyword>
<comment type="caution">
    <text evidence="7">The sequence shown here is derived from an EMBL/GenBank/DDBJ whole genome shotgun (WGS) entry which is preliminary data.</text>
</comment>
<dbReference type="AlphaFoldDB" id="Q0FI19"/>
<name>Q0FI19_SALBH</name>
<dbReference type="Gene3D" id="1.10.10.10">
    <property type="entry name" value="Winged helix-like DNA-binding domain superfamily/Winged helix DNA-binding domain"/>
    <property type="match status" value="1"/>
</dbReference>
<proteinExistence type="inferred from homology"/>
<dbReference type="Pfam" id="PF03466">
    <property type="entry name" value="LysR_substrate"/>
    <property type="match status" value="1"/>
</dbReference>
<keyword evidence="4" id="KW-0010">Activator</keyword>
<dbReference type="GO" id="GO:0032993">
    <property type="term" value="C:protein-DNA complex"/>
    <property type="evidence" value="ECO:0007669"/>
    <property type="project" value="TreeGrafter"/>
</dbReference>
<keyword evidence="8" id="KW-1185">Reference proteome</keyword>
<dbReference type="Gene3D" id="3.40.190.10">
    <property type="entry name" value="Periplasmic binding protein-like II"/>
    <property type="match status" value="2"/>
</dbReference>
<dbReference type="Pfam" id="PF00126">
    <property type="entry name" value="HTH_1"/>
    <property type="match status" value="1"/>
</dbReference>
<dbReference type="OrthoDB" id="9775392at2"/>
<dbReference type="Proteomes" id="UP000006230">
    <property type="component" value="Unassembled WGS sequence"/>
</dbReference>
<dbReference type="FunFam" id="1.10.10.10:FF:000001">
    <property type="entry name" value="LysR family transcriptional regulator"/>
    <property type="match status" value="1"/>
</dbReference>
<dbReference type="GO" id="GO:0003700">
    <property type="term" value="F:DNA-binding transcription factor activity"/>
    <property type="evidence" value="ECO:0007669"/>
    <property type="project" value="InterPro"/>
</dbReference>
<evidence type="ECO:0000256" key="2">
    <source>
        <dbReference type="ARBA" id="ARBA00023015"/>
    </source>
</evidence>
<evidence type="ECO:0000256" key="4">
    <source>
        <dbReference type="ARBA" id="ARBA00023159"/>
    </source>
</evidence>
<evidence type="ECO:0000256" key="3">
    <source>
        <dbReference type="ARBA" id="ARBA00023125"/>
    </source>
</evidence>
<dbReference type="HOGENOM" id="CLU_039613_6_4_5"/>
<evidence type="ECO:0000259" key="6">
    <source>
        <dbReference type="PROSITE" id="PS50931"/>
    </source>
</evidence>
<dbReference type="PANTHER" id="PTHR30346">
    <property type="entry name" value="TRANSCRIPTIONAL DUAL REGULATOR HCAR-RELATED"/>
    <property type="match status" value="1"/>
</dbReference>
<keyword evidence="2" id="KW-0805">Transcription regulation</keyword>
<dbReference type="eggNOG" id="COG0583">
    <property type="taxonomic scope" value="Bacteria"/>
</dbReference>
<dbReference type="InterPro" id="IPR036390">
    <property type="entry name" value="WH_DNA-bd_sf"/>
</dbReference>
<organism evidence="7 8">
    <name type="scientific">Salipiger bermudensis (strain DSM 26914 / JCM 13377 / KCTC 12554 / HTCC2601)</name>
    <name type="common">Pelagibaca bermudensis</name>
    <dbReference type="NCBI Taxonomy" id="314265"/>
    <lineage>
        <taxon>Bacteria</taxon>
        <taxon>Pseudomonadati</taxon>
        <taxon>Pseudomonadota</taxon>
        <taxon>Alphaproteobacteria</taxon>
        <taxon>Rhodobacterales</taxon>
        <taxon>Roseobacteraceae</taxon>
        <taxon>Salipiger</taxon>
    </lineage>
</organism>
<sequence>MANISMKHLRYFDALARLGHFGRAAELCAISQPALSMQIRELETLIGAPLVERGARQIRLTSLGEEFAARTGEILRSVDDLADLARAAQGPLVGRLRIGVIPTVAPYLLPRVITSLAQEYPGLDLRPREAVTKTLIEDLHEARLDTAIVALPISEPGLEEVALFDEEFVLVRGRGEANKPVPDPGMLHEMRLLLLEEGHCFRDQALSYCKLSPSVTRDLMEGSSLSTLVQMVGAGIGITLIPEMALPIETRSAQVSLARLPAPAPVRTIGMVWRKSTPLGEQLARIAEIVRCVGCAATETAAQLPASAAADEAP</sequence>
<dbReference type="InterPro" id="IPR000847">
    <property type="entry name" value="LysR_HTH_N"/>
</dbReference>
<evidence type="ECO:0000313" key="8">
    <source>
        <dbReference type="Proteomes" id="UP000006230"/>
    </source>
</evidence>
<dbReference type="SUPFAM" id="SSF53850">
    <property type="entry name" value="Periplasmic binding protein-like II"/>
    <property type="match status" value="1"/>
</dbReference>
<dbReference type="RefSeq" id="WP_007791850.1">
    <property type="nucleotide sequence ID" value="NZ_DS022276.1"/>
</dbReference>
<dbReference type="EMBL" id="AATQ01000064">
    <property type="protein sequence ID" value="EAU43835.1"/>
    <property type="molecule type" value="Genomic_DNA"/>
</dbReference>
<evidence type="ECO:0000313" key="7">
    <source>
        <dbReference type="EMBL" id="EAU43835.1"/>
    </source>
</evidence>
<dbReference type="PANTHER" id="PTHR30346:SF26">
    <property type="entry name" value="HYDROGEN PEROXIDE-INDUCIBLE GENES ACTIVATOR"/>
    <property type="match status" value="1"/>
</dbReference>
<gene>
    <name evidence="7" type="ORF">R2601_07876</name>
</gene>
<dbReference type="PRINTS" id="PR00039">
    <property type="entry name" value="HTHLYSR"/>
</dbReference>
<comment type="similarity">
    <text evidence="1">Belongs to the LysR transcriptional regulatory family.</text>
</comment>
<protein>
    <submittedName>
        <fullName evidence="7">Transcriptional regulator, LysR family protein</fullName>
    </submittedName>
</protein>
<dbReference type="CDD" id="cd08411">
    <property type="entry name" value="PBP2_OxyR"/>
    <property type="match status" value="1"/>
</dbReference>
<dbReference type="SUPFAM" id="SSF46785">
    <property type="entry name" value="Winged helix' DNA-binding domain"/>
    <property type="match status" value="1"/>
</dbReference>
<keyword evidence="3" id="KW-0238">DNA-binding</keyword>
<dbReference type="GO" id="GO:0003677">
    <property type="term" value="F:DNA binding"/>
    <property type="evidence" value="ECO:0007669"/>
    <property type="project" value="UniProtKB-KW"/>
</dbReference>
<reference evidence="7 8" key="1">
    <citation type="journal article" date="2010" name="J. Bacteriol.">
        <title>Genome sequences of Pelagibaca bermudensis HTCC2601T and Maritimibacter alkaliphilus HTCC2654T, the type strains of two marine Roseobacter genera.</title>
        <authorList>
            <person name="Thrash J.C."/>
            <person name="Cho J.C."/>
            <person name="Ferriera S."/>
            <person name="Johnson J."/>
            <person name="Vergin K.L."/>
            <person name="Giovannoni S.J."/>
        </authorList>
    </citation>
    <scope>NUCLEOTIDE SEQUENCE [LARGE SCALE GENOMIC DNA]</scope>
    <source>
        <strain evidence="8">DSM 26914 / JCM 13377 / KCTC 12554 / HTCC2601</strain>
    </source>
</reference>
<accession>Q0FI19</accession>
<dbReference type="STRING" id="314265.R2601_07876"/>
<evidence type="ECO:0000256" key="1">
    <source>
        <dbReference type="ARBA" id="ARBA00009437"/>
    </source>
</evidence>
<dbReference type="InterPro" id="IPR036388">
    <property type="entry name" value="WH-like_DNA-bd_sf"/>
</dbReference>